<evidence type="ECO:0000313" key="3">
    <source>
        <dbReference type="Proteomes" id="UP001501005"/>
    </source>
</evidence>
<comment type="caution">
    <text evidence="2">The sequence shown here is derived from an EMBL/GenBank/DDBJ whole genome shotgun (WGS) entry which is preliminary data.</text>
</comment>
<feature type="compositionally biased region" description="Low complexity" evidence="1">
    <location>
        <begin position="83"/>
        <end position="99"/>
    </location>
</feature>
<protein>
    <submittedName>
        <fullName evidence="2">Uncharacterized protein</fullName>
    </submittedName>
</protein>
<reference evidence="3" key="1">
    <citation type="journal article" date="2019" name="Int. J. Syst. Evol. Microbiol.">
        <title>The Global Catalogue of Microorganisms (GCM) 10K type strain sequencing project: providing services to taxonomists for standard genome sequencing and annotation.</title>
        <authorList>
            <consortium name="The Broad Institute Genomics Platform"/>
            <consortium name="The Broad Institute Genome Sequencing Center for Infectious Disease"/>
            <person name="Wu L."/>
            <person name="Ma J."/>
        </authorList>
    </citation>
    <scope>NUCLEOTIDE SEQUENCE [LARGE SCALE GENOMIC DNA]</scope>
    <source>
        <strain evidence="3">JCM 10673</strain>
    </source>
</reference>
<feature type="compositionally biased region" description="Polar residues" evidence="1">
    <location>
        <begin position="100"/>
        <end position="116"/>
    </location>
</feature>
<evidence type="ECO:0000256" key="1">
    <source>
        <dbReference type="SAM" id="MobiDB-lite"/>
    </source>
</evidence>
<dbReference type="RefSeq" id="WP_344049013.1">
    <property type="nucleotide sequence ID" value="NZ_BAAAHG010000012.1"/>
</dbReference>
<dbReference type="Proteomes" id="UP001501005">
    <property type="component" value="Unassembled WGS sequence"/>
</dbReference>
<proteinExistence type="predicted"/>
<organism evidence="2 3">
    <name type="scientific">Streptomyces thermoalcalitolerans</name>
    <dbReference type="NCBI Taxonomy" id="65605"/>
    <lineage>
        <taxon>Bacteria</taxon>
        <taxon>Bacillati</taxon>
        <taxon>Actinomycetota</taxon>
        <taxon>Actinomycetes</taxon>
        <taxon>Kitasatosporales</taxon>
        <taxon>Streptomycetaceae</taxon>
        <taxon>Streptomyces</taxon>
    </lineage>
</organism>
<gene>
    <name evidence="2" type="ORF">GCM10009549_19810</name>
</gene>
<feature type="compositionally biased region" description="Pro residues" evidence="1">
    <location>
        <begin position="124"/>
        <end position="134"/>
    </location>
</feature>
<evidence type="ECO:0000313" key="2">
    <source>
        <dbReference type="EMBL" id="GAA0910246.1"/>
    </source>
</evidence>
<keyword evidence="3" id="KW-1185">Reference proteome</keyword>
<feature type="region of interest" description="Disordered" evidence="1">
    <location>
        <begin position="1"/>
        <end position="45"/>
    </location>
</feature>
<feature type="region of interest" description="Disordered" evidence="1">
    <location>
        <begin position="77"/>
        <end position="134"/>
    </location>
</feature>
<name>A0ABP3Z0E9_9ACTN</name>
<dbReference type="EMBL" id="BAAAHG010000012">
    <property type="protein sequence ID" value="GAA0910246.1"/>
    <property type="molecule type" value="Genomic_DNA"/>
</dbReference>
<accession>A0ABP3Z0E9</accession>
<sequence>MHAYDVPRQSYPPLPSPGSRSRSSDRELSPARPAQAPHGGPSATPIYDALYTEYVNSFRTLPGDRSGEENLGFVAFGNLPRDTGSSTYSASSTSAYSTGRQQAQWQRVGTIGRQNTGPRHAPAALPPGPRRGGV</sequence>